<reference evidence="2" key="1">
    <citation type="submission" date="2020-11" db="EMBL/GenBank/DDBJ databases">
        <authorList>
            <consortium name="DOE Joint Genome Institute"/>
            <person name="Ahrendt S."/>
            <person name="Riley R."/>
            <person name="Andreopoulos W."/>
            <person name="Labutti K."/>
            <person name="Pangilinan J."/>
            <person name="Ruiz-Duenas F.J."/>
            <person name="Barrasa J.M."/>
            <person name="Sanchez-Garcia M."/>
            <person name="Camarero S."/>
            <person name="Miyauchi S."/>
            <person name="Serrano A."/>
            <person name="Linde D."/>
            <person name="Babiker R."/>
            <person name="Drula E."/>
            <person name="Ayuso-Fernandez I."/>
            <person name="Pacheco R."/>
            <person name="Padilla G."/>
            <person name="Ferreira P."/>
            <person name="Barriuso J."/>
            <person name="Kellner H."/>
            <person name="Castanera R."/>
            <person name="Alfaro M."/>
            <person name="Ramirez L."/>
            <person name="Pisabarro A.G."/>
            <person name="Kuo A."/>
            <person name="Tritt A."/>
            <person name="Lipzen A."/>
            <person name="He G."/>
            <person name="Yan M."/>
            <person name="Ng V."/>
            <person name="Cullen D."/>
            <person name="Martin F."/>
            <person name="Rosso M.-N."/>
            <person name="Henrissat B."/>
            <person name="Hibbett D."/>
            <person name="Martinez A.T."/>
            <person name="Grigoriev I.V."/>
        </authorList>
    </citation>
    <scope>NUCLEOTIDE SEQUENCE</scope>
    <source>
        <strain evidence="2">CBS 506.95</strain>
    </source>
</reference>
<evidence type="ECO:0008006" key="4">
    <source>
        <dbReference type="Google" id="ProtNLM"/>
    </source>
</evidence>
<dbReference type="EMBL" id="MU157928">
    <property type="protein sequence ID" value="KAF9522980.1"/>
    <property type="molecule type" value="Genomic_DNA"/>
</dbReference>
<organism evidence="2 3">
    <name type="scientific">Crepidotus variabilis</name>
    <dbReference type="NCBI Taxonomy" id="179855"/>
    <lineage>
        <taxon>Eukaryota</taxon>
        <taxon>Fungi</taxon>
        <taxon>Dikarya</taxon>
        <taxon>Basidiomycota</taxon>
        <taxon>Agaricomycotina</taxon>
        <taxon>Agaricomycetes</taxon>
        <taxon>Agaricomycetidae</taxon>
        <taxon>Agaricales</taxon>
        <taxon>Agaricineae</taxon>
        <taxon>Crepidotaceae</taxon>
        <taxon>Crepidotus</taxon>
    </lineage>
</organism>
<evidence type="ECO:0000313" key="3">
    <source>
        <dbReference type="Proteomes" id="UP000807306"/>
    </source>
</evidence>
<name>A0A9P6JJH5_9AGAR</name>
<evidence type="ECO:0000256" key="1">
    <source>
        <dbReference type="SAM" id="SignalP"/>
    </source>
</evidence>
<dbReference type="AlphaFoldDB" id="A0A9P6JJH5"/>
<comment type="caution">
    <text evidence="2">The sequence shown here is derived from an EMBL/GenBank/DDBJ whole genome shotgun (WGS) entry which is preliminary data.</text>
</comment>
<accession>A0A9P6JJH5</accession>
<proteinExistence type="predicted"/>
<feature type="chain" id="PRO_5040134423" description="Invertebrate defensins family profile domain-containing protein" evidence="1">
    <location>
        <begin position="24"/>
        <end position="82"/>
    </location>
</feature>
<sequence>MVQINFTTILASAAILSATVVNAAPTPKFDDVDSSLTRRANFRVSCGKSATCASKCGCSNLGVLSCNGGVYEKCRSVCSCQR</sequence>
<protein>
    <recommendedName>
        <fullName evidence="4">Invertebrate defensins family profile domain-containing protein</fullName>
    </recommendedName>
</protein>
<gene>
    <name evidence="2" type="ORF">CPB83DRAFT_863644</name>
</gene>
<keyword evidence="1" id="KW-0732">Signal</keyword>
<dbReference type="Proteomes" id="UP000807306">
    <property type="component" value="Unassembled WGS sequence"/>
</dbReference>
<evidence type="ECO:0000313" key="2">
    <source>
        <dbReference type="EMBL" id="KAF9522980.1"/>
    </source>
</evidence>
<keyword evidence="3" id="KW-1185">Reference proteome</keyword>
<feature type="signal peptide" evidence="1">
    <location>
        <begin position="1"/>
        <end position="23"/>
    </location>
</feature>